<sequence length="289" mass="32328">MAEPVFRTIEVILKAAIALNGIKITFIGEENIPEHGGAVVAMNHTSYVDWVPAEYAATRRGRRLRFLIKAELQQVRSVNFVIKHVKLIPVDRSAGAGAYAVAVQRLQEGELVGVHPEATISRSFELRDFKTGAARMAHEANVPIIPLIVWGAQRIWTKDHPKSLGHSKIPITVNIGAPIYPMDTMEETLAALREAMTKLLYETQESYPHPPGAYWVPRRLGGGAPTPEEAKLLDEAELAERAKRAQAARERVWFYRRPQLGAKADRAGTEKRQRRLRFSANNEHARHSA</sequence>
<evidence type="ECO:0000259" key="4">
    <source>
        <dbReference type="SMART" id="SM00563"/>
    </source>
</evidence>
<keyword evidence="2 5" id="KW-0012">Acyltransferase</keyword>
<dbReference type="GO" id="GO:0005886">
    <property type="term" value="C:plasma membrane"/>
    <property type="evidence" value="ECO:0007669"/>
    <property type="project" value="TreeGrafter"/>
</dbReference>
<dbReference type="InterPro" id="IPR002123">
    <property type="entry name" value="Plipid/glycerol_acylTrfase"/>
</dbReference>
<dbReference type="PANTHER" id="PTHR10434">
    <property type="entry name" value="1-ACYL-SN-GLYCEROL-3-PHOSPHATE ACYLTRANSFERASE"/>
    <property type="match status" value="1"/>
</dbReference>
<name>A0A7I7PC88_9MYCO</name>
<evidence type="ECO:0000256" key="2">
    <source>
        <dbReference type="ARBA" id="ARBA00023315"/>
    </source>
</evidence>
<dbReference type="Proteomes" id="UP000466894">
    <property type="component" value="Chromosome"/>
</dbReference>
<keyword evidence="1 5" id="KW-0808">Transferase</keyword>
<evidence type="ECO:0000313" key="8">
    <source>
        <dbReference type="Proteomes" id="UP000466894"/>
    </source>
</evidence>
<dbReference type="SMART" id="SM00563">
    <property type="entry name" value="PlsC"/>
    <property type="match status" value="1"/>
</dbReference>
<dbReference type="CDD" id="cd07989">
    <property type="entry name" value="LPLAT_AGPAT-like"/>
    <property type="match status" value="1"/>
</dbReference>
<dbReference type="OrthoDB" id="3210041at2"/>
<dbReference type="RefSeq" id="WP_083088715.1">
    <property type="nucleotide sequence ID" value="NZ_AP022583.1"/>
</dbReference>
<reference evidence="6 7" key="1">
    <citation type="submission" date="2017-02" db="EMBL/GenBank/DDBJ databases">
        <title>The new phylogeny of genus Mycobacterium.</title>
        <authorList>
            <person name="Tortoli E."/>
            <person name="Trovato A."/>
            <person name="Cirillo D.M."/>
        </authorList>
    </citation>
    <scope>NUCLEOTIDE SEQUENCE [LARGE SCALE GENOMIC DNA]</scope>
    <source>
        <strain evidence="6 7">DSM 45145</strain>
    </source>
</reference>
<evidence type="ECO:0000313" key="5">
    <source>
        <dbReference type="EMBL" id="BBY06233.1"/>
    </source>
</evidence>
<dbReference type="GO" id="GO:0003841">
    <property type="term" value="F:1-acylglycerol-3-phosphate O-acyltransferase activity"/>
    <property type="evidence" value="ECO:0007669"/>
    <property type="project" value="TreeGrafter"/>
</dbReference>
<reference evidence="5" key="3">
    <citation type="submission" date="2020-02" db="EMBL/GenBank/DDBJ databases">
        <authorList>
            <person name="Matsumoto Y."/>
            <person name="Motooka D."/>
            <person name="Nakamura S."/>
        </authorList>
    </citation>
    <scope>NUCLEOTIDE SEQUENCE</scope>
    <source>
        <strain evidence="5">JCM 16367</strain>
    </source>
</reference>
<proteinExistence type="predicted"/>
<organism evidence="5 8">
    <name type="scientific">Mycobacterium noviomagense</name>
    <dbReference type="NCBI Taxonomy" id="459858"/>
    <lineage>
        <taxon>Bacteria</taxon>
        <taxon>Bacillati</taxon>
        <taxon>Actinomycetota</taxon>
        <taxon>Actinomycetes</taxon>
        <taxon>Mycobacteriales</taxon>
        <taxon>Mycobacteriaceae</taxon>
        <taxon>Mycobacterium</taxon>
    </lineage>
</organism>
<dbReference type="EMBL" id="AP022583">
    <property type="protein sequence ID" value="BBY06233.1"/>
    <property type="molecule type" value="Genomic_DNA"/>
</dbReference>
<dbReference type="SUPFAM" id="SSF69593">
    <property type="entry name" value="Glycerol-3-phosphate (1)-acyltransferase"/>
    <property type="match status" value="1"/>
</dbReference>
<dbReference type="AlphaFoldDB" id="A0A7I7PC88"/>
<protein>
    <submittedName>
        <fullName evidence="5">1-acyl-sn-glycerol-3-phosphate acyltransferase</fullName>
    </submittedName>
</protein>
<evidence type="ECO:0000313" key="7">
    <source>
        <dbReference type="Proteomes" id="UP000192374"/>
    </source>
</evidence>
<dbReference type="KEGG" id="mnv:MNVI_15510"/>
<accession>A0A7I7PC88</accession>
<feature type="region of interest" description="Disordered" evidence="3">
    <location>
        <begin position="263"/>
        <end position="289"/>
    </location>
</feature>
<reference evidence="5 8" key="2">
    <citation type="journal article" date="2019" name="Emerg. Microbes Infect.">
        <title>Comprehensive subspecies identification of 175 nontuberculous mycobacteria species based on 7547 genomic profiles.</title>
        <authorList>
            <person name="Matsumoto Y."/>
            <person name="Kinjo T."/>
            <person name="Motooka D."/>
            <person name="Nabeya D."/>
            <person name="Jung N."/>
            <person name="Uechi K."/>
            <person name="Horii T."/>
            <person name="Iida T."/>
            <person name="Fujita J."/>
            <person name="Nakamura S."/>
        </authorList>
    </citation>
    <scope>NUCLEOTIDE SEQUENCE [LARGE SCALE GENOMIC DNA]</scope>
    <source>
        <strain evidence="5 8">JCM 16367</strain>
    </source>
</reference>
<evidence type="ECO:0000256" key="3">
    <source>
        <dbReference type="SAM" id="MobiDB-lite"/>
    </source>
</evidence>
<evidence type="ECO:0000313" key="6">
    <source>
        <dbReference type="EMBL" id="ORB12599.1"/>
    </source>
</evidence>
<dbReference type="Pfam" id="PF01553">
    <property type="entry name" value="Acyltransferase"/>
    <property type="match status" value="1"/>
</dbReference>
<gene>
    <name evidence="6" type="ORF">BST37_15835</name>
    <name evidence="5" type="ORF">MNVI_15510</name>
</gene>
<evidence type="ECO:0000256" key="1">
    <source>
        <dbReference type="ARBA" id="ARBA00022679"/>
    </source>
</evidence>
<dbReference type="PANTHER" id="PTHR10434:SF55">
    <property type="entry name" value="POSSIBLE ACYLTRANSFERASE"/>
    <property type="match status" value="1"/>
</dbReference>
<feature type="domain" description="Phospholipid/glycerol acyltransferase" evidence="4">
    <location>
        <begin position="38"/>
        <end position="152"/>
    </location>
</feature>
<keyword evidence="7" id="KW-1185">Reference proteome</keyword>
<dbReference type="EMBL" id="MVIC01000032">
    <property type="protein sequence ID" value="ORB12599.1"/>
    <property type="molecule type" value="Genomic_DNA"/>
</dbReference>
<dbReference type="GO" id="GO:0006654">
    <property type="term" value="P:phosphatidic acid biosynthetic process"/>
    <property type="evidence" value="ECO:0007669"/>
    <property type="project" value="TreeGrafter"/>
</dbReference>
<dbReference type="Proteomes" id="UP000192374">
    <property type="component" value="Unassembled WGS sequence"/>
</dbReference>